<feature type="chain" id="PRO_5037587377" description="Secretin/TonB short N-terminal domain-containing protein" evidence="2">
    <location>
        <begin position="28"/>
        <end position="617"/>
    </location>
</feature>
<dbReference type="EMBL" id="JACXAD010000008">
    <property type="protein sequence ID" value="MBD2767971.1"/>
    <property type="molecule type" value="Genomic_DNA"/>
</dbReference>
<dbReference type="AlphaFoldDB" id="A0A927BCJ3"/>
<keyword evidence="4" id="KW-1185">Reference proteome</keyword>
<accession>A0A927BCJ3</accession>
<evidence type="ECO:0000313" key="3">
    <source>
        <dbReference type="EMBL" id="MBD2767971.1"/>
    </source>
</evidence>
<evidence type="ECO:0000256" key="2">
    <source>
        <dbReference type="SAM" id="SignalP"/>
    </source>
</evidence>
<organism evidence="3 4">
    <name type="scientific">Hymenobacter montanus</name>
    <dbReference type="NCBI Taxonomy" id="2771359"/>
    <lineage>
        <taxon>Bacteria</taxon>
        <taxon>Pseudomonadati</taxon>
        <taxon>Bacteroidota</taxon>
        <taxon>Cytophagia</taxon>
        <taxon>Cytophagales</taxon>
        <taxon>Hymenobacteraceae</taxon>
        <taxon>Hymenobacter</taxon>
    </lineage>
</organism>
<dbReference type="RefSeq" id="WP_191004790.1">
    <property type="nucleotide sequence ID" value="NZ_JACXAD010000008.1"/>
</dbReference>
<reference evidence="3" key="1">
    <citation type="submission" date="2020-09" db="EMBL/GenBank/DDBJ databases">
        <authorList>
            <person name="Kim M.K."/>
        </authorList>
    </citation>
    <scope>NUCLEOTIDE SEQUENCE</scope>
    <source>
        <strain evidence="3">BT664</strain>
    </source>
</reference>
<dbReference type="Proteomes" id="UP000612233">
    <property type="component" value="Unassembled WGS sequence"/>
</dbReference>
<feature type="compositionally biased region" description="Low complexity" evidence="1">
    <location>
        <begin position="220"/>
        <end position="229"/>
    </location>
</feature>
<protein>
    <recommendedName>
        <fullName evidence="5">Secretin/TonB short N-terminal domain-containing protein</fullName>
    </recommendedName>
</protein>
<evidence type="ECO:0008006" key="5">
    <source>
        <dbReference type="Google" id="ProtNLM"/>
    </source>
</evidence>
<evidence type="ECO:0000313" key="4">
    <source>
        <dbReference type="Proteomes" id="UP000612233"/>
    </source>
</evidence>
<feature type="signal peptide" evidence="2">
    <location>
        <begin position="1"/>
        <end position="27"/>
    </location>
</feature>
<gene>
    <name evidence="3" type="ORF">IC235_08705</name>
</gene>
<keyword evidence="2" id="KW-0732">Signal</keyword>
<comment type="caution">
    <text evidence="3">The sequence shown here is derived from an EMBL/GenBank/DDBJ whole genome shotgun (WGS) entry which is preliminary data.</text>
</comment>
<evidence type="ECO:0000256" key="1">
    <source>
        <dbReference type="SAM" id="MobiDB-lite"/>
    </source>
</evidence>
<sequence length="617" mass="64014">MQLVYRWVRCSPYLCFLAWLATGLVRAQSAPGPVSVLAQPVRLPAGWAPLAQVLAEASRQSGVPISYSSTRLGTTRRVYVPPGPARPLGAILHDVLSPQQVSYGLISGQVVLWTDRKTTPPGVTNVNEYGTPVPKTANPAALAAAAPGAVPGQQVRAGASSLKKVVSPVGGAVVSSTAPSLGTAGAAATGKPFALKRLAGGPRGNAVARPQMAEQPQLRATASASASSPARAKLLPPHQLLAVDSLAGRPVRAILLPAALPASLALAAPAPAPVAAGHRRRFAQVSLVYPLGTNGLANARTVNQVSVNALVGYAAGVEGVEIGGLMNVVRDSVHGAQVAGLLNLTGGAVRGVQVAGLANVVRDDARAVQLAGLVNIVGGRPAGAPSATAPGSPLQLAGVANLTGTDVRGLQAAPLLNRARRVRGVQFGLVNIAHHVRGVQLALINIADSVEGAPVGFINIVRHGYWRGEVWASETLPLNAVLKMGVRRYYSVLGISAQPFGNRLQWALCSGIGTVGRPHGRFIFSLDILQWGLAGSKNDDPDDVPGLLQVRPAVAWQFERESHLQLVISPTFNLAVANRTAVQPDWDFGANQLLIINSVGAETITRLWPGLQLGLRF</sequence>
<feature type="region of interest" description="Disordered" evidence="1">
    <location>
        <begin position="204"/>
        <end position="229"/>
    </location>
</feature>
<name>A0A927BCJ3_9BACT</name>
<proteinExistence type="predicted"/>